<keyword evidence="1" id="KW-0472">Membrane</keyword>
<dbReference type="InterPro" id="IPR031758">
    <property type="entry name" value="SoDot-IcmSS"/>
</dbReference>
<accession>A0ABW8D3A8</accession>
<evidence type="ECO:0000256" key="1">
    <source>
        <dbReference type="SAM" id="Phobius"/>
    </source>
</evidence>
<dbReference type="Proteomes" id="UP001615550">
    <property type="component" value="Unassembled WGS sequence"/>
</dbReference>
<organism evidence="2 3">
    <name type="scientific">Legionella lytica</name>
    <dbReference type="NCBI Taxonomy" id="96232"/>
    <lineage>
        <taxon>Bacteria</taxon>
        <taxon>Pseudomonadati</taxon>
        <taxon>Pseudomonadota</taxon>
        <taxon>Gammaproteobacteria</taxon>
        <taxon>Legionellales</taxon>
        <taxon>Legionellaceae</taxon>
        <taxon>Legionella</taxon>
    </lineage>
</organism>
<keyword evidence="1" id="KW-1133">Transmembrane helix</keyword>
<keyword evidence="1" id="KW-0812">Transmembrane</keyword>
<keyword evidence="3" id="KW-1185">Reference proteome</keyword>
<name>A0ABW8D3A8_9GAMM</name>
<gene>
    <name evidence="2" type="ORF">ACD661_01300</name>
</gene>
<dbReference type="Pfam" id="PF16848">
    <property type="entry name" value="SoDot-IcmSS"/>
    <property type="match status" value="1"/>
</dbReference>
<dbReference type="EMBL" id="JBGORX010000001">
    <property type="protein sequence ID" value="MFJ1267185.1"/>
    <property type="molecule type" value="Genomic_DNA"/>
</dbReference>
<sequence>MQFILVAGSIEKFKNLRKDYEERRQINLEKAPTSWLTFFGATDVQTRTRQISFLEKTIAVLEHFLHKGDEFTTQHEFQANLMASRIMIAAALSVQEEIKNTYVQHQIGKCEEKSALYQLINEYLGVNAENFLDEEDKQSCYETAYKLIKTQDALTHLNHELKQLKHPEFTEAEWKLFSEFINGQEKKRATPTPLPSYLPVGNTFAPVFGETFYYVGLTIGWVVAGAVSSSSAAITPRLEVTSWVSSALLFIGPTNIAGVALLAPTIASRLISTFCNFSFSSISGKAGRLVGQYTGQVAGLPFDIAYNLLRTTGSFLVSYSSQPPSLAPLDGICIAKGVPAVHGHPIQLNVLPQQLEPTPRLQITENGEITVDGKPVDDPSIDEKMSLVIKELSDKLKSNTNGPKIEEIEETAPEESALFTL</sequence>
<feature type="transmembrane region" description="Helical" evidence="1">
    <location>
        <begin position="247"/>
        <end position="267"/>
    </location>
</feature>
<reference evidence="2 3" key="1">
    <citation type="submission" date="2024-08" db="EMBL/GenBank/DDBJ databases">
        <title>Draft Genome Sequence of Legionella lytica strain DSB2004, Isolated From a Fire Sprinkler System.</title>
        <authorList>
            <person name="Everhart A.D."/>
            <person name="Kidane D.T."/>
            <person name="Farone A.L."/>
            <person name="Farone M.B."/>
        </authorList>
    </citation>
    <scope>NUCLEOTIDE SEQUENCE [LARGE SCALE GENOMIC DNA]</scope>
    <source>
        <strain evidence="2 3">DSB2004</strain>
    </source>
</reference>
<dbReference type="RefSeq" id="WP_400185744.1">
    <property type="nucleotide sequence ID" value="NZ_JBGORX010000001.1"/>
</dbReference>
<evidence type="ECO:0000313" key="3">
    <source>
        <dbReference type="Proteomes" id="UP001615550"/>
    </source>
</evidence>
<evidence type="ECO:0008006" key="4">
    <source>
        <dbReference type="Google" id="ProtNLM"/>
    </source>
</evidence>
<dbReference type="InterPro" id="IPR044887">
    <property type="entry name" value="SoDot-IcmSS_sf"/>
</dbReference>
<comment type="caution">
    <text evidence="2">The sequence shown here is derived from an EMBL/GenBank/DDBJ whole genome shotgun (WGS) entry which is preliminary data.</text>
</comment>
<protein>
    <recommendedName>
        <fullName evidence="4">Substrate of the Dot/Icm secretion system</fullName>
    </recommendedName>
</protein>
<evidence type="ECO:0000313" key="2">
    <source>
        <dbReference type="EMBL" id="MFJ1267185.1"/>
    </source>
</evidence>
<dbReference type="Gene3D" id="1.20.1440.330">
    <property type="match status" value="1"/>
</dbReference>
<proteinExistence type="predicted"/>
<feature type="transmembrane region" description="Helical" evidence="1">
    <location>
        <begin position="212"/>
        <end position="235"/>
    </location>
</feature>